<reference evidence="4 5" key="1">
    <citation type="journal article" date="2018" name="Evol. Lett.">
        <title>Horizontal gene cluster transfer increased hallucinogenic mushroom diversity.</title>
        <authorList>
            <person name="Reynolds H.T."/>
            <person name="Vijayakumar V."/>
            <person name="Gluck-Thaler E."/>
            <person name="Korotkin H.B."/>
            <person name="Matheny P.B."/>
            <person name="Slot J.C."/>
        </authorList>
    </citation>
    <scope>NUCLEOTIDE SEQUENCE [LARGE SCALE GENOMIC DNA]</scope>
    <source>
        <strain evidence="4 5">SRW20</strain>
    </source>
</reference>
<dbReference type="GO" id="GO:0043130">
    <property type="term" value="F:ubiquitin binding"/>
    <property type="evidence" value="ECO:0007669"/>
    <property type="project" value="UniProtKB-UniRule"/>
</dbReference>
<accession>A0A409Y6H3</accession>
<protein>
    <recommendedName>
        <fullName evidence="1">UV excision repair protein RAD23</fullName>
    </recommendedName>
</protein>
<feature type="compositionally biased region" description="Low complexity" evidence="2">
    <location>
        <begin position="113"/>
        <end position="122"/>
    </location>
</feature>
<dbReference type="CDD" id="cd14281">
    <property type="entry name" value="UBA2_Rad23_like"/>
    <property type="match status" value="2"/>
</dbReference>
<dbReference type="SUPFAM" id="SSF46934">
    <property type="entry name" value="UBA-like"/>
    <property type="match status" value="3"/>
</dbReference>
<dbReference type="PRINTS" id="PR01839">
    <property type="entry name" value="RAD23PROTEIN"/>
</dbReference>
<dbReference type="Proteomes" id="UP000284706">
    <property type="component" value="Unassembled WGS sequence"/>
</dbReference>
<evidence type="ECO:0000313" key="4">
    <source>
        <dbReference type="EMBL" id="PPQ98569.1"/>
    </source>
</evidence>
<dbReference type="PROSITE" id="PS50030">
    <property type="entry name" value="UBA"/>
    <property type="match status" value="3"/>
</dbReference>
<dbReference type="GO" id="GO:0070628">
    <property type="term" value="F:proteasome binding"/>
    <property type="evidence" value="ECO:0007669"/>
    <property type="project" value="TreeGrafter"/>
</dbReference>
<feature type="compositionally biased region" description="Polar residues" evidence="2">
    <location>
        <begin position="327"/>
        <end position="342"/>
    </location>
</feature>
<dbReference type="SMART" id="SM00165">
    <property type="entry name" value="UBA"/>
    <property type="match status" value="3"/>
</dbReference>
<keyword evidence="5" id="KW-1185">Reference proteome</keyword>
<dbReference type="InterPro" id="IPR015940">
    <property type="entry name" value="UBA"/>
</dbReference>
<dbReference type="Gene3D" id="1.10.10.540">
    <property type="entry name" value="XPC-binding domain"/>
    <property type="match status" value="1"/>
</dbReference>
<keyword evidence="1" id="KW-0234">DNA repair</keyword>
<dbReference type="GO" id="GO:0031593">
    <property type="term" value="F:polyubiquitin modification-dependent protein binding"/>
    <property type="evidence" value="ECO:0007669"/>
    <property type="project" value="UniProtKB-UniRule"/>
</dbReference>
<dbReference type="SUPFAM" id="SSF101238">
    <property type="entry name" value="XPC-binding domain"/>
    <property type="match status" value="1"/>
</dbReference>
<feature type="domain" description="UBA" evidence="3">
    <location>
        <begin position="197"/>
        <end position="239"/>
    </location>
</feature>
<dbReference type="GO" id="GO:0005654">
    <property type="term" value="C:nucleoplasm"/>
    <property type="evidence" value="ECO:0007669"/>
    <property type="project" value="TreeGrafter"/>
</dbReference>
<dbReference type="AlphaFoldDB" id="A0A409Y6H3"/>
<dbReference type="InterPro" id="IPR036353">
    <property type="entry name" value="XPC-bd_sf"/>
</dbReference>
<name>A0A409Y6H3_9AGAR</name>
<proteinExistence type="inferred from homology"/>
<keyword evidence="1" id="KW-0539">Nucleus</keyword>
<dbReference type="PANTHER" id="PTHR10621">
    <property type="entry name" value="UV EXCISION REPAIR PROTEIN RAD23"/>
    <property type="match status" value="1"/>
</dbReference>
<dbReference type="InParanoid" id="A0A409Y6H3"/>
<dbReference type="GO" id="GO:0003684">
    <property type="term" value="F:damaged DNA binding"/>
    <property type="evidence" value="ECO:0007669"/>
    <property type="project" value="UniProtKB-UniRule"/>
</dbReference>
<feature type="domain" description="UBA" evidence="3">
    <location>
        <begin position="70"/>
        <end position="111"/>
    </location>
</feature>
<keyword evidence="1" id="KW-0963">Cytoplasm</keyword>
<dbReference type="Gene3D" id="1.10.8.10">
    <property type="entry name" value="DNA helicase RuvA subunit, C-terminal domain"/>
    <property type="match status" value="3"/>
</dbReference>
<evidence type="ECO:0000256" key="2">
    <source>
        <dbReference type="SAM" id="MobiDB-lite"/>
    </source>
</evidence>
<comment type="subcellular location">
    <subcellularLocation>
        <location evidence="1">Nucleus</location>
    </subcellularLocation>
    <subcellularLocation>
        <location evidence="1">Cytoplasm</location>
    </subcellularLocation>
</comment>
<dbReference type="GO" id="GO:0005829">
    <property type="term" value="C:cytosol"/>
    <property type="evidence" value="ECO:0007669"/>
    <property type="project" value="TreeGrafter"/>
</dbReference>
<evidence type="ECO:0000313" key="5">
    <source>
        <dbReference type="Proteomes" id="UP000284706"/>
    </source>
</evidence>
<dbReference type="OrthoDB" id="419317at2759"/>
<feature type="compositionally biased region" description="Low complexity" evidence="2">
    <location>
        <begin position="286"/>
        <end position="297"/>
    </location>
</feature>
<dbReference type="PANTHER" id="PTHR10621:SF0">
    <property type="entry name" value="UV EXCISION REPAIR PROTEIN RAD23"/>
    <property type="match status" value="1"/>
</dbReference>
<evidence type="ECO:0000256" key="1">
    <source>
        <dbReference type="RuleBase" id="RU367049"/>
    </source>
</evidence>
<dbReference type="GO" id="GO:0043161">
    <property type="term" value="P:proteasome-mediated ubiquitin-dependent protein catabolic process"/>
    <property type="evidence" value="ECO:0007669"/>
    <property type="project" value="UniProtKB-UniRule"/>
</dbReference>
<comment type="function">
    <text evidence="1">Multiubiquitin chain receptor involved in modulation of proteasomal degradation. Involved in nucleotide excision repair.</text>
</comment>
<dbReference type="Pfam" id="PF00627">
    <property type="entry name" value="UBA"/>
    <property type="match status" value="3"/>
</dbReference>
<gene>
    <name evidence="4" type="ORF">CVT26_013800</name>
</gene>
<evidence type="ECO:0000259" key="3">
    <source>
        <dbReference type="PROSITE" id="PS50030"/>
    </source>
</evidence>
<comment type="similarity">
    <text evidence="1">Belongs to the RAD23 family.</text>
</comment>
<dbReference type="InterPro" id="IPR004806">
    <property type="entry name" value="Rad23"/>
</dbReference>
<organism evidence="4 5">
    <name type="scientific">Gymnopilus dilepis</name>
    <dbReference type="NCBI Taxonomy" id="231916"/>
    <lineage>
        <taxon>Eukaryota</taxon>
        <taxon>Fungi</taxon>
        <taxon>Dikarya</taxon>
        <taxon>Basidiomycota</taxon>
        <taxon>Agaricomycotina</taxon>
        <taxon>Agaricomycetes</taxon>
        <taxon>Agaricomycetidae</taxon>
        <taxon>Agaricales</taxon>
        <taxon>Agaricineae</taxon>
        <taxon>Hymenogastraceae</taxon>
        <taxon>Gymnopilus</taxon>
    </lineage>
</organism>
<sequence length="410" mass="45177">MIRTNPAMREMLIDVASQQHPDLARRMREDPDMLNSVLSMVGSGSGSPFGDVDMNMNMGGGGGIGMDGLARDEKEAVKRIIDMGFDEKRAIEAYIVSDKNEERAINFLLNSGHSQSQGASHQPTSNTPNSNSDDDDDDVDMARIMRDHPEIKQRLLAQIERDKPELAMMIHENPELFDAAFKASVASKSVQKVKICLTREEWEAVERMVDMGFSKRHAAEAYIACEKDEQRAVEFLISNPPEEEEVVDAKPQTKEPKVEAKAEIGNKHLLMDCDPPITVQDMDALPATSGASPSSSSFKEPDAVDIEPDLGEGSSKSVMAFDPPPSKITQSFSSPNVTSERFQSPPPRPSSPSGGREVSKGTIILTQQEGEVIQSLMDFGFTEHQAVEAYLVSEKDPQRAMNYLLDNFQS</sequence>
<dbReference type="STRING" id="231916.A0A409Y6H3"/>
<dbReference type="EMBL" id="NHYE01001106">
    <property type="protein sequence ID" value="PPQ98569.1"/>
    <property type="molecule type" value="Genomic_DNA"/>
</dbReference>
<dbReference type="GO" id="GO:0006289">
    <property type="term" value="P:nucleotide-excision repair"/>
    <property type="evidence" value="ECO:0007669"/>
    <property type="project" value="UniProtKB-UniRule"/>
</dbReference>
<feature type="region of interest" description="Disordered" evidence="2">
    <location>
        <begin position="113"/>
        <end position="139"/>
    </location>
</feature>
<comment type="caution">
    <text evidence="4">The sequence shown here is derived from an EMBL/GenBank/DDBJ whole genome shotgun (WGS) entry which is preliminary data.</text>
</comment>
<feature type="region of interest" description="Disordered" evidence="2">
    <location>
        <begin position="272"/>
        <end position="358"/>
    </location>
</feature>
<keyword evidence="1" id="KW-0227">DNA damage</keyword>
<dbReference type="InterPro" id="IPR009060">
    <property type="entry name" value="UBA-like_sf"/>
</dbReference>
<feature type="domain" description="UBA" evidence="3">
    <location>
        <begin position="367"/>
        <end position="407"/>
    </location>
</feature>